<feature type="transmembrane region" description="Helical" evidence="1">
    <location>
        <begin position="88"/>
        <end position="108"/>
    </location>
</feature>
<keyword evidence="3" id="KW-1185">Reference proteome</keyword>
<reference evidence="2 3" key="1">
    <citation type="submission" date="2012-09" db="EMBL/GenBank/DDBJ databases">
        <title>Genome Sequence of alkane-degrading Bacterium Alcanivorax venustensis ISO4.</title>
        <authorList>
            <person name="Lai Q."/>
            <person name="Shao Z."/>
        </authorList>
    </citation>
    <scope>NUCLEOTIDE SEQUENCE [LARGE SCALE GENOMIC DNA]</scope>
    <source>
        <strain evidence="2 3">ISO4</strain>
    </source>
</reference>
<comment type="caution">
    <text evidence="2">The sequence shown here is derived from an EMBL/GenBank/DDBJ whole genome shotgun (WGS) entry which is preliminary data.</text>
</comment>
<keyword evidence="1" id="KW-1133">Transmembrane helix</keyword>
<evidence type="ECO:0000313" key="2">
    <source>
        <dbReference type="EMBL" id="MBF5051488.1"/>
    </source>
</evidence>
<name>A0ABS0ABM9_9GAMM</name>
<dbReference type="RefSeq" id="WP_194854785.1">
    <property type="nucleotide sequence ID" value="NZ_ARXR01000001.1"/>
</dbReference>
<accession>A0ABS0ABM9</accession>
<feature type="transmembrane region" description="Helical" evidence="1">
    <location>
        <begin position="152"/>
        <end position="169"/>
    </location>
</feature>
<dbReference type="EMBL" id="ARXR01000001">
    <property type="protein sequence ID" value="MBF5051488.1"/>
    <property type="molecule type" value="Genomic_DNA"/>
</dbReference>
<feature type="transmembrane region" description="Helical" evidence="1">
    <location>
        <begin position="120"/>
        <end position="145"/>
    </location>
</feature>
<dbReference type="PANTHER" id="PTHR40031">
    <property type="entry name" value="HYPOTHETICAL MEMBRANE SPANNING PROTEIN"/>
    <property type="match status" value="1"/>
</dbReference>
<evidence type="ECO:0000313" key="3">
    <source>
        <dbReference type="Proteomes" id="UP000644441"/>
    </source>
</evidence>
<sequence>MDSITQAALGGALGGAVLGHRFGRAAVVAGALLGTLPDMDVLIDYGDAVANFSQHRGFSHSLLVLVPLAVVLAALLSRWQRSVSFRRWLTFTGAILITHPLLDAFTTYGTQLLWPLGPPVAWHTIFIIDPLYTLPLLVAVIIVLVRPPAIRALTVGLALSSLYLAWSLAAQQCGERHRLHQALAGTGYQTAPRMVQPMPFSTLLWRATVLHREERLEIVTGLLDGDVPLHIEGFPRDANLVASAKQLDDGRRLEWFTGGFLDYRLEDGRLVATDIRLGVPGAHPFQFVIAEAQGGPDNLAWQAVRSTRLARPMVNEDAWPALFRRTLGLSPVLCLRELKLASSGAACEGTLPPLGSQ</sequence>
<dbReference type="PANTHER" id="PTHR40031:SF1">
    <property type="entry name" value="MEMBRANE-BOUND METAL-DEPENDENT HYDROLASE"/>
    <property type="match status" value="1"/>
</dbReference>
<dbReference type="GO" id="GO:0016787">
    <property type="term" value="F:hydrolase activity"/>
    <property type="evidence" value="ECO:0007669"/>
    <property type="project" value="UniProtKB-KW"/>
</dbReference>
<protein>
    <submittedName>
        <fullName evidence="2">Membrane-bound metal-dependent hydrolase</fullName>
    </submittedName>
</protein>
<dbReference type="InterPro" id="IPR007404">
    <property type="entry name" value="YdjM-like"/>
</dbReference>
<dbReference type="Pfam" id="PF04307">
    <property type="entry name" value="YdjM"/>
    <property type="match status" value="1"/>
</dbReference>
<keyword evidence="1" id="KW-0812">Transmembrane</keyword>
<gene>
    <name evidence="2" type="ORF">ISO4_00090</name>
</gene>
<proteinExistence type="predicted"/>
<evidence type="ECO:0000256" key="1">
    <source>
        <dbReference type="SAM" id="Phobius"/>
    </source>
</evidence>
<organism evidence="2 3">
    <name type="scientific">Alloalcanivorax venustensis ISO4</name>
    <dbReference type="NCBI Taxonomy" id="1177184"/>
    <lineage>
        <taxon>Bacteria</taxon>
        <taxon>Pseudomonadati</taxon>
        <taxon>Pseudomonadota</taxon>
        <taxon>Gammaproteobacteria</taxon>
        <taxon>Oceanospirillales</taxon>
        <taxon>Alcanivoracaceae</taxon>
        <taxon>Alloalcanivorax</taxon>
    </lineage>
</organism>
<feature type="transmembrane region" description="Helical" evidence="1">
    <location>
        <begin position="58"/>
        <end position="76"/>
    </location>
</feature>
<dbReference type="Proteomes" id="UP000644441">
    <property type="component" value="Unassembled WGS sequence"/>
</dbReference>
<dbReference type="InterPro" id="IPR053170">
    <property type="entry name" value="Transcription_regulator"/>
</dbReference>
<keyword evidence="1" id="KW-0472">Membrane</keyword>
<keyword evidence="2" id="KW-0378">Hydrolase</keyword>